<feature type="compositionally biased region" description="Polar residues" evidence="10">
    <location>
        <begin position="406"/>
        <end position="416"/>
    </location>
</feature>
<dbReference type="InterPro" id="IPR013083">
    <property type="entry name" value="Znf_RING/FYVE/PHD"/>
</dbReference>
<feature type="non-terminal residue" evidence="12">
    <location>
        <position position="1"/>
    </location>
</feature>
<evidence type="ECO:0000256" key="3">
    <source>
        <dbReference type="ARBA" id="ARBA00022737"/>
    </source>
</evidence>
<keyword evidence="4 9" id="KW-0863">Zinc-finger</keyword>
<dbReference type="Gene3D" id="3.30.160.60">
    <property type="entry name" value="Classic Zinc Finger"/>
    <property type="match status" value="1"/>
</dbReference>
<evidence type="ECO:0000256" key="4">
    <source>
        <dbReference type="ARBA" id="ARBA00022771"/>
    </source>
</evidence>
<dbReference type="CDD" id="cd19829">
    <property type="entry name" value="Bbox2_TIF1b_C-VI"/>
    <property type="match status" value="1"/>
</dbReference>
<dbReference type="OrthoDB" id="1870062at2759"/>
<evidence type="ECO:0000256" key="1">
    <source>
        <dbReference type="ARBA" id="ARBA00004123"/>
    </source>
</evidence>
<dbReference type="PROSITE" id="PS50119">
    <property type="entry name" value="ZF_BBOX"/>
    <property type="match status" value="2"/>
</dbReference>
<comment type="caution">
    <text evidence="12">The sequence shown here is derived from an EMBL/GenBank/DDBJ whole genome shotgun (WGS) entry which is preliminary data.</text>
</comment>
<dbReference type="InterPro" id="IPR027370">
    <property type="entry name" value="Znf-RING_euk"/>
</dbReference>
<accession>Q4RZ39</accession>
<dbReference type="GO" id="GO:0000785">
    <property type="term" value="C:chromatin"/>
    <property type="evidence" value="ECO:0007669"/>
    <property type="project" value="TreeGrafter"/>
</dbReference>
<dbReference type="SMART" id="SM00184">
    <property type="entry name" value="RING"/>
    <property type="match status" value="1"/>
</dbReference>
<dbReference type="SMART" id="SM00336">
    <property type="entry name" value="BBOX"/>
    <property type="match status" value="2"/>
</dbReference>
<dbReference type="SUPFAM" id="SSF57845">
    <property type="entry name" value="B-box zinc-binding domain"/>
    <property type="match status" value="1"/>
</dbReference>
<proteinExistence type="predicted"/>
<dbReference type="FunFam" id="3.30.160.60:FF:000074">
    <property type="entry name" value="Tripartite motif containing 66"/>
    <property type="match status" value="1"/>
</dbReference>
<comment type="subcellular location">
    <subcellularLocation>
        <location evidence="1">Nucleus</location>
    </subcellularLocation>
</comment>
<protein>
    <submittedName>
        <fullName evidence="12">(spotted green pufferfish) hypothetical protein</fullName>
    </submittedName>
</protein>
<name>Q4RZ39_TETNG</name>
<keyword evidence="6" id="KW-0175">Coiled coil</keyword>
<keyword evidence="3" id="KW-0677">Repeat</keyword>
<feature type="region of interest" description="Disordered" evidence="10">
    <location>
        <begin position="406"/>
        <end position="430"/>
    </location>
</feature>
<reference evidence="12" key="1">
    <citation type="journal article" date="2004" name="Nature">
        <title>Genome duplication in the teleost fish Tetraodon nigroviridis reveals the early vertebrate proto-karyotype.</title>
        <authorList>
            <person name="Jaillon O."/>
            <person name="Aury J.-M."/>
            <person name="Brunet F."/>
            <person name="Petit J.-L."/>
            <person name="Stange-Thomann N."/>
            <person name="Mauceli E."/>
            <person name="Bouneau L."/>
            <person name="Fischer C."/>
            <person name="Ozouf-Costaz C."/>
            <person name="Bernot A."/>
            <person name="Nicaud S."/>
            <person name="Jaffe D."/>
            <person name="Fisher S."/>
            <person name="Lutfalla G."/>
            <person name="Dossat C."/>
            <person name="Segurens B."/>
            <person name="Dasilva C."/>
            <person name="Salanoubat M."/>
            <person name="Levy M."/>
            <person name="Boudet N."/>
            <person name="Castellano S."/>
            <person name="Anthouard V."/>
            <person name="Jubin C."/>
            <person name="Castelli V."/>
            <person name="Katinka M."/>
            <person name="Vacherie B."/>
            <person name="Biemont C."/>
            <person name="Skalli Z."/>
            <person name="Cattolico L."/>
            <person name="Poulain J."/>
            <person name="De Berardinis V."/>
            <person name="Cruaud C."/>
            <person name="Duprat S."/>
            <person name="Brottier P."/>
            <person name="Coutanceau J.-P."/>
            <person name="Gouzy J."/>
            <person name="Parra G."/>
            <person name="Lardier G."/>
            <person name="Chapple C."/>
            <person name="McKernan K.J."/>
            <person name="McEwan P."/>
            <person name="Bosak S."/>
            <person name="Kellis M."/>
            <person name="Volff J.-N."/>
            <person name="Guigo R."/>
            <person name="Zody M.C."/>
            <person name="Mesirov J."/>
            <person name="Lindblad-Toh K."/>
            <person name="Birren B."/>
            <person name="Nusbaum C."/>
            <person name="Kahn D."/>
            <person name="Robinson-Rechavi M."/>
            <person name="Laudet V."/>
            <person name="Schachter V."/>
            <person name="Quetier F."/>
            <person name="Saurin W."/>
            <person name="Scarpelli C."/>
            <person name="Wincker P."/>
            <person name="Lander E.S."/>
            <person name="Weissenbach J."/>
            <person name="Roest Crollius H."/>
        </authorList>
    </citation>
    <scope>NUCLEOTIDE SEQUENCE [LARGE SCALE GENOMIC DNA]</scope>
</reference>
<keyword evidence="8" id="KW-0539">Nucleus</keyword>
<dbReference type="PANTHER" id="PTHR45915:SF4">
    <property type="entry name" value="TRANSCRIPTION INTERMEDIARY FACTOR 1-ALPHA"/>
    <property type="match status" value="1"/>
</dbReference>
<reference evidence="12" key="2">
    <citation type="submission" date="2004-02" db="EMBL/GenBank/DDBJ databases">
        <authorList>
            <consortium name="Genoscope"/>
            <consortium name="Whitehead Institute Centre for Genome Research"/>
        </authorList>
    </citation>
    <scope>NUCLEOTIDE SEQUENCE</scope>
</reference>
<evidence type="ECO:0000256" key="2">
    <source>
        <dbReference type="ARBA" id="ARBA00022723"/>
    </source>
</evidence>
<dbReference type="Pfam" id="PF13445">
    <property type="entry name" value="zf-RING_UBOX"/>
    <property type="match status" value="1"/>
</dbReference>
<dbReference type="InterPro" id="IPR001841">
    <property type="entry name" value="Znf_RING"/>
</dbReference>
<dbReference type="Gene3D" id="3.30.40.10">
    <property type="entry name" value="Zinc/RING finger domain, C3HC4 (zinc finger)"/>
    <property type="match status" value="1"/>
</dbReference>
<dbReference type="PANTHER" id="PTHR45915">
    <property type="entry name" value="TRANSCRIPTION INTERMEDIARY FACTOR"/>
    <property type="match status" value="1"/>
</dbReference>
<dbReference type="GO" id="GO:0005634">
    <property type="term" value="C:nucleus"/>
    <property type="evidence" value="ECO:0007669"/>
    <property type="project" value="UniProtKB-SubCell"/>
</dbReference>
<dbReference type="SUPFAM" id="SSF57850">
    <property type="entry name" value="RING/U-box"/>
    <property type="match status" value="1"/>
</dbReference>
<dbReference type="InterPro" id="IPR047058">
    <property type="entry name" value="TIF1b_Bbox2_Znf"/>
</dbReference>
<feature type="domain" description="B box-type" evidence="11">
    <location>
        <begin position="159"/>
        <end position="206"/>
    </location>
</feature>
<keyword evidence="2" id="KW-0479">Metal-binding</keyword>
<feature type="domain" description="B box-type" evidence="11">
    <location>
        <begin position="219"/>
        <end position="260"/>
    </location>
</feature>
<dbReference type="KEGG" id="tng:GSTEN00026668G001"/>
<dbReference type="GO" id="GO:0008270">
    <property type="term" value="F:zinc ion binding"/>
    <property type="evidence" value="ECO:0007669"/>
    <property type="project" value="UniProtKB-KW"/>
</dbReference>
<evidence type="ECO:0000256" key="8">
    <source>
        <dbReference type="ARBA" id="ARBA00023242"/>
    </source>
</evidence>
<dbReference type="InterPro" id="IPR000315">
    <property type="entry name" value="Znf_B-box"/>
</dbReference>
<dbReference type="InterPro" id="IPR017907">
    <property type="entry name" value="Znf_RING_CS"/>
</dbReference>
<evidence type="ECO:0000313" key="12">
    <source>
        <dbReference type="EMBL" id="CAG06343.1"/>
    </source>
</evidence>
<dbReference type="AlphaFoldDB" id="Q4RZ39"/>
<gene>
    <name evidence="12" type="ORF">GSTENG00026668001</name>
</gene>
<evidence type="ECO:0000256" key="7">
    <source>
        <dbReference type="ARBA" id="ARBA00023117"/>
    </source>
</evidence>
<dbReference type="Pfam" id="PF00643">
    <property type="entry name" value="zf-B_box"/>
    <property type="match status" value="1"/>
</dbReference>
<evidence type="ECO:0000256" key="5">
    <source>
        <dbReference type="ARBA" id="ARBA00022833"/>
    </source>
</evidence>
<sequence>GAAASTAPENEAESLQIQEEKSAELNNLNSCPVCCLNLYSREPKLLPCLHSFCKKCLPAPSRNLASAVPTNSRVDGLKPRESESVSGPFKYSNHQGLLTVWFRLGRKQDADYCAQFFFVCVPVNVIRCPVCRQECMEVDVMENVFVMDSVETPSSTVRRSAQICMTCSDNTEAVGFCVNCVEYLCGTCVVAHQRVKFTKDHTIANIEEVSKEIHGWSTQKPMFCDIHKQEVLKLLCETCDLLTCRDCQLVRHKDHSYHFLEDAYKYHREHITSMTHQLQEKRKVIEEVSNTINNRYLYIYILRVMHIFLHCIFLSHISFFRLLQTQDNHSSVQAEIKNSICELVAEMNKKAHMLLHQLEIVFQMGSLLQTKCNTSFVPQSVIRFQGRTSCWASSINLGSLLVESPQGNQLPGSQDPRQAPSGLPLSVATGGPQNTLAQLQMQVEKLNPPAHWQTQPPWTLCQTFRLSRSGPETLHGPAPSLNMATQLGCRFMVPPPSPTSLPRGLPNSGFMPQVGVQFFLCVSI</sequence>
<organism evidence="12">
    <name type="scientific">Tetraodon nigroviridis</name>
    <name type="common">Spotted green pufferfish</name>
    <name type="synonym">Chelonodon nigroviridis</name>
    <dbReference type="NCBI Taxonomy" id="99883"/>
    <lineage>
        <taxon>Eukaryota</taxon>
        <taxon>Metazoa</taxon>
        <taxon>Chordata</taxon>
        <taxon>Craniata</taxon>
        <taxon>Vertebrata</taxon>
        <taxon>Euteleostomi</taxon>
        <taxon>Actinopterygii</taxon>
        <taxon>Neopterygii</taxon>
        <taxon>Teleostei</taxon>
        <taxon>Neoteleostei</taxon>
        <taxon>Acanthomorphata</taxon>
        <taxon>Eupercaria</taxon>
        <taxon>Tetraodontiformes</taxon>
        <taxon>Tetradontoidea</taxon>
        <taxon>Tetraodontidae</taxon>
        <taxon>Tetraodon</taxon>
    </lineage>
</organism>
<evidence type="ECO:0000256" key="9">
    <source>
        <dbReference type="PROSITE-ProRule" id="PRU00024"/>
    </source>
</evidence>
<evidence type="ECO:0000256" key="10">
    <source>
        <dbReference type="SAM" id="MobiDB-lite"/>
    </source>
</evidence>
<evidence type="ECO:0000259" key="11">
    <source>
        <dbReference type="PROSITE" id="PS50119"/>
    </source>
</evidence>
<dbReference type="PROSITE" id="PS00518">
    <property type="entry name" value="ZF_RING_1"/>
    <property type="match status" value="1"/>
</dbReference>
<dbReference type="EMBL" id="CAAE01014968">
    <property type="protein sequence ID" value="CAG06343.1"/>
    <property type="molecule type" value="Genomic_DNA"/>
</dbReference>
<evidence type="ECO:0000256" key="6">
    <source>
        <dbReference type="ARBA" id="ARBA00023054"/>
    </source>
</evidence>
<keyword evidence="7" id="KW-0103">Bromodomain</keyword>
<keyword evidence="5" id="KW-0862">Zinc</keyword>